<feature type="domain" description="CheR-type methyltransferase" evidence="9">
    <location>
        <begin position="149"/>
        <end position="409"/>
    </location>
</feature>
<dbReference type="InterPro" id="IPR036804">
    <property type="entry name" value="CheR_N_sf"/>
</dbReference>
<dbReference type="Pfam" id="PF01739">
    <property type="entry name" value="CheR"/>
    <property type="match status" value="1"/>
</dbReference>
<reference evidence="10 11" key="1">
    <citation type="journal article" date="2013" name="Genome Announc.">
        <title>Draft Genome Sequence of Cyclobacterium qasimii Strain M12-11BT, Isolated from Arctic Marine Sediment.</title>
        <authorList>
            <person name="Shivaji S."/>
            <person name="Ara S."/>
            <person name="Singh A."/>
            <person name="Kumar Pinnaka A."/>
        </authorList>
    </citation>
    <scope>NUCLEOTIDE SEQUENCE [LARGE SCALE GENOMIC DNA]</scope>
    <source>
        <strain evidence="10 11">M12-11B</strain>
    </source>
</reference>
<organism evidence="10 11">
    <name type="scientific">Cyclobacterium qasimii M12-11B</name>
    <dbReference type="NCBI Taxonomy" id="641524"/>
    <lineage>
        <taxon>Bacteria</taxon>
        <taxon>Pseudomonadati</taxon>
        <taxon>Bacteroidota</taxon>
        <taxon>Cytophagia</taxon>
        <taxon>Cytophagales</taxon>
        <taxon>Cyclobacteriaceae</taxon>
        <taxon>Cyclobacterium</taxon>
    </lineage>
</organism>
<dbReference type="Proteomes" id="UP000014974">
    <property type="component" value="Unassembled WGS sequence"/>
</dbReference>
<dbReference type="GO" id="GO:0005737">
    <property type="term" value="C:cytoplasm"/>
    <property type="evidence" value="ECO:0007669"/>
    <property type="project" value="InterPro"/>
</dbReference>
<dbReference type="InterPro" id="IPR000780">
    <property type="entry name" value="CheR_MeTrfase"/>
</dbReference>
<sequence length="758" mass="87406">MPEILSKRTSLPVHTAEDGMSVEPDNVYLIPRKMNMKIFHSKLHLTQKGISKFLNLPIDIFFQSLAEDFEDKGIAVVLSGTGSDGSRGIREIKEKGGIVIVHDPEHSKFDGMPRSAISTGTVDYILRPQDMPAKIIGYVEHPYIQKKDRNSNQSMVPEDYLSKIILIVKESNGLDFTYYKDTTISRRIERRLSINQIENLKDYLEYLRSSKKEQTTLYNELLIGVTKFFRDPEAFELIESDIIPKVFKNKKAEDEIRIWISACSTGEEAYSIAILFYEYMQENDLHNDIKIFVTDVDKNAIEFASAGIYNSSVIADLTSERLSKFFIPQNDGYRIVDKIREMIVFASHNIIKDPPFNKIDFLTCRNLLIYFQAPLQQKVLSAFNFALNKNAYLFLGSSETIGEMEAYFEVVSHKWKVFKSVRSARLEGNTISRFPGGIVKNVPVKKPIYTLKNSTIDLVNIFTEKILMDNSPITVVVNESYEIVNSYGELNTFLILPNINKIADGFEFNLSKMVPQNLKLTFSIAINKAIKSQEDVIHHNVKYQRTEDTYILVDLRFSPLKRPDLNQKFVVVYFIKKEKSKVIPQEIQSYEKVDQLVLQRIADLENELKHNKENLQASIEELETTNEELQSTNEEMISANEELQSTNEELQSVNEELYTVNTEFQIKNSDLLEMNNDMDNLLANSEVRMIFLDIDLKIRKFTENITDIFNLKKNDHGRPILDITHHLKELNPYQEIQPVLSNHETVEQIVKVKIHGIE</sequence>
<dbReference type="Pfam" id="PF03705">
    <property type="entry name" value="CheR_N"/>
    <property type="match status" value="1"/>
</dbReference>
<dbReference type="CDD" id="cd16434">
    <property type="entry name" value="CheB-CheR_fusion"/>
    <property type="match status" value="1"/>
</dbReference>
<dbReference type="InterPro" id="IPR022641">
    <property type="entry name" value="CheR_N"/>
</dbReference>
<dbReference type="eggNOG" id="COG1352">
    <property type="taxonomic scope" value="Bacteria"/>
</dbReference>
<proteinExistence type="predicted"/>
<dbReference type="GO" id="GO:0000156">
    <property type="term" value="F:phosphorelay response regulator activity"/>
    <property type="evidence" value="ECO:0007669"/>
    <property type="project" value="InterPro"/>
</dbReference>
<protein>
    <recommendedName>
        <fullName evidence="2">protein-glutamate O-methyltransferase</fullName>
        <ecNumber evidence="2">2.1.1.80</ecNumber>
    </recommendedName>
</protein>
<dbReference type="PRINTS" id="PR00996">
    <property type="entry name" value="CHERMTFRASE"/>
</dbReference>
<dbReference type="Pfam" id="PF13596">
    <property type="entry name" value="PAS_10"/>
    <property type="match status" value="1"/>
</dbReference>
<evidence type="ECO:0000256" key="6">
    <source>
        <dbReference type="PROSITE-ProRule" id="PRU00050"/>
    </source>
</evidence>
<dbReference type="GO" id="GO:0032259">
    <property type="term" value="P:methylation"/>
    <property type="evidence" value="ECO:0007669"/>
    <property type="project" value="UniProtKB-KW"/>
</dbReference>
<keyword evidence="4 10" id="KW-0808">Transferase</keyword>
<dbReference type="SUPFAM" id="SSF53335">
    <property type="entry name" value="S-adenosyl-L-methionine-dependent methyltransferases"/>
    <property type="match status" value="1"/>
</dbReference>
<keyword evidence="5" id="KW-0949">S-adenosyl-L-methionine</keyword>
<dbReference type="InterPro" id="IPR029063">
    <property type="entry name" value="SAM-dependent_MTases_sf"/>
</dbReference>
<evidence type="ECO:0000313" key="11">
    <source>
        <dbReference type="Proteomes" id="UP000014974"/>
    </source>
</evidence>
<evidence type="ECO:0000313" key="10">
    <source>
        <dbReference type="EMBL" id="EPR68472.1"/>
    </source>
</evidence>
<dbReference type="STRING" id="641524.ADICYQ_2567"/>
<evidence type="ECO:0000259" key="8">
    <source>
        <dbReference type="PROSITE" id="PS50122"/>
    </source>
</evidence>
<comment type="catalytic activity">
    <reaction evidence="1">
        <text>L-glutamyl-[protein] + S-adenosyl-L-methionine = [protein]-L-glutamate 5-O-methyl ester + S-adenosyl-L-homocysteine</text>
        <dbReference type="Rhea" id="RHEA:24452"/>
        <dbReference type="Rhea" id="RHEA-COMP:10208"/>
        <dbReference type="Rhea" id="RHEA-COMP:10311"/>
        <dbReference type="ChEBI" id="CHEBI:29973"/>
        <dbReference type="ChEBI" id="CHEBI:57856"/>
        <dbReference type="ChEBI" id="CHEBI:59789"/>
        <dbReference type="ChEBI" id="CHEBI:82795"/>
        <dbReference type="EC" id="2.1.1.80"/>
    </reaction>
</comment>
<dbReference type="GO" id="GO:0008984">
    <property type="term" value="F:protein-glutamate methylesterase activity"/>
    <property type="evidence" value="ECO:0007669"/>
    <property type="project" value="InterPro"/>
</dbReference>
<dbReference type="EMBL" id="ATNM01000099">
    <property type="protein sequence ID" value="EPR68472.1"/>
    <property type="molecule type" value="Genomic_DNA"/>
</dbReference>
<evidence type="ECO:0000256" key="7">
    <source>
        <dbReference type="SAM" id="Coils"/>
    </source>
</evidence>
<dbReference type="PANTHER" id="PTHR24422:SF27">
    <property type="entry name" value="PROTEIN-GLUTAMATE O-METHYLTRANSFERASE"/>
    <property type="match status" value="1"/>
</dbReference>
<dbReference type="Gene3D" id="3.40.50.180">
    <property type="entry name" value="Methylesterase CheB, C-terminal domain"/>
    <property type="match status" value="1"/>
</dbReference>
<dbReference type="PROSITE" id="PS50122">
    <property type="entry name" value="CHEB"/>
    <property type="match status" value="1"/>
</dbReference>
<dbReference type="GO" id="GO:0008983">
    <property type="term" value="F:protein-glutamate O-methyltransferase activity"/>
    <property type="evidence" value="ECO:0007669"/>
    <property type="project" value="UniProtKB-EC"/>
</dbReference>
<dbReference type="PROSITE" id="PS50123">
    <property type="entry name" value="CHER"/>
    <property type="match status" value="1"/>
</dbReference>
<dbReference type="PANTHER" id="PTHR24422">
    <property type="entry name" value="CHEMOTAXIS PROTEIN METHYLTRANSFERASE"/>
    <property type="match status" value="1"/>
</dbReference>
<evidence type="ECO:0000259" key="9">
    <source>
        <dbReference type="PROSITE" id="PS50123"/>
    </source>
</evidence>
<dbReference type="Gene3D" id="1.10.155.10">
    <property type="entry name" value="Chemotaxis receptor methyltransferase CheR, N-terminal domain"/>
    <property type="match status" value="1"/>
</dbReference>
<dbReference type="InterPro" id="IPR022642">
    <property type="entry name" value="CheR_C"/>
</dbReference>
<evidence type="ECO:0000256" key="4">
    <source>
        <dbReference type="ARBA" id="ARBA00022679"/>
    </source>
</evidence>
<evidence type="ECO:0000256" key="2">
    <source>
        <dbReference type="ARBA" id="ARBA00012534"/>
    </source>
</evidence>
<keyword evidence="3 10" id="KW-0489">Methyltransferase</keyword>
<dbReference type="SMART" id="SM00138">
    <property type="entry name" value="MeTrc"/>
    <property type="match status" value="1"/>
</dbReference>
<keyword evidence="7" id="KW-0175">Coiled coil</keyword>
<dbReference type="PATRIC" id="fig|641524.5.peg.2550"/>
<dbReference type="Pfam" id="PF01339">
    <property type="entry name" value="CheB_methylest"/>
    <property type="match status" value="1"/>
</dbReference>
<evidence type="ECO:0000256" key="3">
    <source>
        <dbReference type="ARBA" id="ARBA00022603"/>
    </source>
</evidence>
<gene>
    <name evidence="10" type="ORF">ADICYQ_2567</name>
</gene>
<dbReference type="SUPFAM" id="SSF47757">
    <property type="entry name" value="Chemotaxis receptor methyltransferase CheR, N-terminal domain"/>
    <property type="match status" value="1"/>
</dbReference>
<dbReference type="eggNOG" id="COG2201">
    <property type="taxonomic scope" value="Bacteria"/>
</dbReference>
<comment type="caution">
    <text evidence="6">Lacks conserved residue(s) required for the propagation of feature annotation.</text>
</comment>
<dbReference type="InterPro" id="IPR000673">
    <property type="entry name" value="Sig_transdc_resp-reg_Me-estase"/>
</dbReference>
<accession>S7VG05</accession>
<dbReference type="InterPro" id="IPR035909">
    <property type="entry name" value="CheB_C"/>
</dbReference>
<dbReference type="AlphaFoldDB" id="S7VG05"/>
<evidence type="ECO:0000256" key="5">
    <source>
        <dbReference type="ARBA" id="ARBA00022691"/>
    </source>
</evidence>
<dbReference type="GO" id="GO:0006935">
    <property type="term" value="P:chemotaxis"/>
    <property type="evidence" value="ECO:0007669"/>
    <property type="project" value="InterPro"/>
</dbReference>
<feature type="coiled-coil region" evidence="7">
    <location>
        <begin position="598"/>
        <end position="663"/>
    </location>
</feature>
<dbReference type="SUPFAM" id="SSF52738">
    <property type="entry name" value="Methylesterase CheB, C-terminal domain"/>
    <property type="match status" value="1"/>
</dbReference>
<comment type="caution">
    <text evidence="10">The sequence shown here is derived from an EMBL/GenBank/DDBJ whole genome shotgun (WGS) entry which is preliminary data.</text>
</comment>
<name>S7VG05_9BACT</name>
<evidence type="ECO:0000256" key="1">
    <source>
        <dbReference type="ARBA" id="ARBA00001541"/>
    </source>
</evidence>
<dbReference type="EC" id="2.1.1.80" evidence="2"/>
<dbReference type="Gene3D" id="3.40.50.150">
    <property type="entry name" value="Vaccinia Virus protein VP39"/>
    <property type="match status" value="1"/>
</dbReference>
<feature type="domain" description="CheB-type methylesterase" evidence="8">
    <location>
        <begin position="1"/>
        <end position="142"/>
    </location>
</feature>
<dbReference type="InterPro" id="IPR050903">
    <property type="entry name" value="Bact_Chemotaxis_MeTrfase"/>
</dbReference>